<feature type="domain" description="4Fe-4S ferredoxin-type" evidence="1">
    <location>
        <begin position="14"/>
        <end position="43"/>
    </location>
</feature>
<reference evidence="2" key="1">
    <citation type="journal article" date="2014" name="Front. Microbiol.">
        <title>High frequency of phylogenetically diverse reductive dehalogenase-homologous genes in deep subseafloor sedimentary metagenomes.</title>
        <authorList>
            <person name="Kawai M."/>
            <person name="Futagami T."/>
            <person name="Toyoda A."/>
            <person name="Takaki Y."/>
            <person name="Nishi S."/>
            <person name="Hori S."/>
            <person name="Arai W."/>
            <person name="Tsubouchi T."/>
            <person name="Morono Y."/>
            <person name="Uchiyama I."/>
            <person name="Ito T."/>
            <person name="Fujiyama A."/>
            <person name="Inagaki F."/>
            <person name="Takami H."/>
        </authorList>
    </citation>
    <scope>NUCLEOTIDE SEQUENCE</scope>
    <source>
        <strain evidence="2">Expedition CK06-06</strain>
    </source>
</reference>
<dbReference type="PROSITE" id="PS51379">
    <property type="entry name" value="4FE4S_FER_2"/>
    <property type="match status" value="1"/>
</dbReference>
<name>X0YXK7_9ZZZZ</name>
<sequence length="75" mass="8395">DRCPVGAVSMREDGVAQVTHEKCLGCGVCEVVCGQGAMSLQKRDDLIFTPYQDDRELFMLMAKKKGLEYPVHHRP</sequence>
<comment type="caution">
    <text evidence="2">The sequence shown here is derived from an EMBL/GenBank/DDBJ whole genome shotgun (WGS) entry which is preliminary data.</text>
</comment>
<dbReference type="Pfam" id="PF00037">
    <property type="entry name" value="Fer4"/>
    <property type="match status" value="1"/>
</dbReference>
<accession>X0YXK7</accession>
<dbReference type="PROSITE" id="PS00198">
    <property type="entry name" value="4FE4S_FER_1"/>
    <property type="match status" value="1"/>
</dbReference>
<evidence type="ECO:0000313" key="2">
    <source>
        <dbReference type="EMBL" id="GAG41311.1"/>
    </source>
</evidence>
<dbReference type="AlphaFoldDB" id="X0YXK7"/>
<dbReference type="Gene3D" id="3.30.70.20">
    <property type="match status" value="1"/>
</dbReference>
<protein>
    <recommendedName>
        <fullName evidence="1">4Fe-4S ferredoxin-type domain-containing protein</fullName>
    </recommendedName>
</protein>
<organism evidence="2">
    <name type="scientific">marine sediment metagenome</name>
    <dbReference type="NCBI Taxonomy" id="412755"/>
    <lineage>
        <taxon>unclassified sequences</taxon>
        <taxon>metagenomes</taxon>
        <taxon>ecological metagenomes</taxon>
    </lineage>
</organism>
<feature type="non-terminal residue" evidence="2">
    <location>
        <position position="1"/>
    </location>
</feature>
<evidence type="ECO:0000259" key="1">
    <source>
        <dbReference type="PROSITE" id="PS51379"/>
    </source>
</evidence>
<gene>
    <name evidence="2" type="ORF">S01H1_64280</name>
</gene>
<dbReference type="InterPro" id="IPR017896">
    <property type="entry name" value="4Fe4S_Fe-S-bd"/>
</dbReference>
<dbReference type="EMBL" id="BARS01042360">
    <property type="protein sequence ID" value="GAG41311.1"/>
    <property type="molecule type" value="Genomic_DNA"/>
</dbReference>
<dbReference type="InterPro" id="IPR017900">
    <property type="entry name" value="4Fe4S_Fe_S_CS"/>
</dbReference>
<dbReference type="SUPFAM" id="SSF54862">
    <property type="entry name" value="4Fe-4S ferredoxins"/>
    <property type="match status" value="1"/>
</dbReference>
<proteinExistence type="predicted"/>